<evidence type="ECO:0000256" key="1">
    <source>
        <dbReference type="SAM" id="MobiDB-lite"/>
    </source>
</evidence>
<gene>
    <name evidence="2" type="ORF">TNCT_58961</name>
</gene>
<evidence type="ECO:0000313" key="2">
    <source>
        <dbReference type="EMBL" id="GFQ71347.1"/>
    </source>
</evidence>
<keyword evidence="3" id="KW-1185">Reference proteome</keyword>
<comment type="caution">
    <text evidence="2">The sequence shown here is derived from an EMBL/GenBank/DDBJ whole genome shotgun (WGS) entry which is preliminary data.</text>
</comment>
<feature type="region of interest" description="Disordered" evidence="1">
    <location>
        <begin position="67"/>
        <end position="89"/>
    </location>
</feature>
<proteinExistence type="predicted"/>
<evidence type="ECO:0000313" key="3">
    <source>
        <dbReference type="Proteomes" id="UP000887116"/>
    </source>
</evidence>
<reference evidence="2" key="1">
    <citation type="submission" date="2020-07" db="EMBL/GenBank/DDBJ databases">
        <title>Multicomponent nature underlies the extraordinary mechanical properties of spider dragline silk.</title>
        <authorList>
            <person name="Kono N."/>
            <person name="Nakamura H."/>
            <person name="Mori M."/>
            <person name="Yoshida Y."/>
            <person name="Ohtoshi R."/>
            <person name="Malay A.D."/>
            <person name="Moran D.A.P."/>
            <person name="Tomita M."/>
            <person name="Numata K."/>
            <person name="Arakawa K."/>
        </authorList>
    </citation>
    <scope>NUCLEOTIDE SEQUENCE</scope>
</reference>
<organism evidence="2 3">
    <name type="scientific">Trichonephila clavata</name>
    <name type="common">Joro spider</name>
    <name type="synonym">Nephila clavata</name>
    <dbReference type="NCBI Taxonomy" id="2740835"/>
    <lineage>
        <taxon>Eukaryota</taxon>
        <taxon>Metazoa</taxon>
        <taxon>Ecdysozoa</taxon>
        <taxon>Arthropoda</taxon>
        <taxon>Chelicerata</taxon>
        <taxon>Arachnida</taxon>
        <taxon>Araneae</taxon>
        <taxon>Araneomorphae</taxon>
        <taxon>Entelegynae</taxon>
        <taxon>Araneoidea</taxon>
        <taxon>Nephilidae</taxon>
        <taxon>Trichonephila</taxon>
    </lineage>
</organism>
<protein>
    <submittedName>
        <fullName evidence="2">Uncharacterized protein</fullName>
    </submittedName>
</protein>
<name>A0A8X6F618_TRICU</name>
<dbReference type="OrthoDB" id="10405466at2759"/>
<sequence>MPLNSFLRYLPQNRPLHITPPKRISIGSESPMVAHRHSCVSRLIGTRFKASCSPFFFFPFLLSGKRERRNQEEGKKRGGGNCKNIRRRKSSASNAWPANCARFVGTIDDRVFLIE</sequence>
<dbReference type="Proteomes" id="UP000887116">
    <property type="component" value="Unassembled WGS sequence"/>
</dbReference>
<dbReference type="EMBL" id="BMAO01030943">
    <property type="protein sequence ID" value="GFQ71347.1"/>
    <property type="molecule type" value="Genomic_DNA"/>
</dbReference>
<accession>A0A8X6F618</accession>
<dbReference type="AlphaFoldDB" id="A0A8X6F618"/>